<evidence type="ECO:0000256" key="2">
    <source>
        <dbReference type="ARBA" id="ARBA00022723"/>
    </source>
</evidence>
<proteinExistence type="inferred from homology"/>
<keyword evidence="2" id="KW-0479">Metal-binding</keyword>
<sequence>MMTTSRTKYPNIQGWFTLLGSFLLFSVVSNAIPTTRGNGSKKDDFFVPTDRPNFILLFMDDLGYGDMGFTGHPTTHTPNLDRLAWNGMMLTTWYSACAACTGSRAGLMTGRQWPRTGLPWVLGPVDRGGLNLNETTIAEHLKQAGYSTAIVGKWHLGVRHMFLPANRGFDSYLGIPYSDDMGDAIASDCPAKHSGQEHEIPNSDETTINNHVHSASSNREQWIEKYRKMGISKGVVDFDESGDQAQYHLPLVHQENNKTTVLEQPLDFTTLAQKYNDFATNFIRQQAGSDDPFFLYVPFSHVHITSPSQNECQYAGCDFRNSTKRGKFGDALAEADWIVGNIHQSLQETNLEQNTLILFTSDNGPWLSRGLSAGSAGVFTGRYAGYYDTGKATTWEGGIRMPAFAYWPGTIKPHSRSSEIVSSLDVFPTLSALAGLPLPADRPYDGKDLTPVLLGGPSKHKENFLFFYGICHIDEPYYTVTAVRHGKYKAHWCTAPGLHGGENQTYIKVYDKYPLLFDIEKDPSESEPLSSGDMPKDPEHQAAMDRIVKAYAMERATFVFGSLVTYPDEPGEGPGKYGICCDRSKGCYCPKQQDGRMNEPKDAPLTGSFMDIGTKAHHDAYHDHLGEVEPSPPKTRVQRFLQQQQQLVQ</sequence>
<dbReference type="PROSITE" id="PS00149">
    <property type="entry name" value="SULFATASE_2"/>
    <property type="match status" value="1"/>
</dbReference>
<comment type="similarity">
    <text evidence="1">Belongs to the sulfatase family.</text>
</comment>
<dbReference type="Pfam" id="PF00884">
    <property type="entry name" value="Sulfatase"/>
    <property type="match status" value="1"/>
</dbReference>
<keyword evidence="7" id="KW-1185">Reference proteome</keyword>
<dbReference type="Proteomes" id="UP000693970">
    <property type="component" value="Unassembled WGS sequence"/>
</dbReference>
<reference evidence="6" key="2">
    <citation type="submission" date="2021-04" db="EMBL/GenBank/DDBJ databases">
        <authorList>
            <person name="Podell S."/>
        </authorList>
    </citation>
    <scope>NUCLEOTIDE SEQUENCE</scope>
    <source>
        <strain evidence="6">Hildebrandi</strain>
    </source>
</reference>
<evidence type="ECO:0000256" key="4">
    <source>
        <dbReference type="SAM" id="SignalP"/>
    </source>
</evidence>
<comment type="caution">
    <text evidence="6">The sequence shown here is derived from an EMBL/GenBank/DDBJ whole genome shotgun (WGS) entry which is preliminary data.</text>
</comment>
<dbReference type="AlphaFoldDB" id="A0A9K3PS95"/>
<dbReference type="EMBL" id="JAGRRH010000015">
    <property type="protein sequence ID" value="KAG7357536.1"/>
    <property type="molecule type" value="Genomic_DNA"/>
</dbReference>
<dbReference type="PANTHER" id="PTHR42693">
    <property type="entry name" value="ARYLSULFATASE FAMILY MEMBER"/>
    <property type="match status" value="1"/>
</dbReference>
<reference evidence="6" key="1">
    <citation type="journal article" date="2021" name="Sci. Rep.">
        <title>Diploid genomic architecture of Nitzschia inconspicua, an elite biomass production diatom.</title>
        <authorList>
            <person name="Oliver A."/>
            <person name="Podell S."/>
            <person name="Pinowska A."/>
            <person name="Traller J.C."/>
            <person name="Smith S.R."/>
            <person name="McClure R."/>
            <person name="Beliaev A."/>
            <person name="Bohutskyi P."/>
            <person name="Hill E.A."/>
            <person name="Rabines A."/>
            <person name="Zheng H."/>
            <person name="Allen L.Z."/>
            <person name="Kuo A."/>
            <person name="Grigoriev I.V."/>
            <person name="Allen A.E."/>
            <person name="Hazlebeck D."/>
            <person name="Allen E.E."/>
        </authorList>
    </citation>
    <scope>NUCLEOTIDE SEQUENCE</scope>
    <source>
        <strain evidence="6">Hildebrandi</strain>
    </source>
</reference>
<dbReference type="InterPro" id="IPR000917">
    <property type="entry name" value="Sulfatase_N"/>
</dbReference>
<evidence type="ECO:0000256" key="1">
    <source>
        <dbReference type="ARBA" id="ARBA00008779"/>
    </source>
</evidence>
<dbReference type="OrthoDB" id="195633at2759"/>
<gene>
    <name evidence="6" type="ORF">IV203_002224</name>
</gene>
<evidence type="ECO:0000256" key="3">
    <source>
        <dbReference type="ARBA" id="ARBA00022837"/>
    </source>
</evidence>
<dbReference type="GO" id="GO:0004065">
    <property type="term" value="F:arylsulfatase activity"/>
    <property type="evidence" value="ECO:0007669"/>
    <property type="project" value="TreeGrafter"/>
</dbReference>
<evidence type="ECO:0000313" key="6">
    <source>
        <dbReference type="EMBL" id="KAG7357536.1"/>
    </source>
</evidence>
<dbReference type="InterPro" id="IPR024607">
    <property type="entry name" value="Sulfatase_CS"/>
</dbReference>
<evidence type="ECO:0000259" key="5">
    <source>
        <dbReference type="Pfam" id="PF00884"/>
    </source>
</evidence>
<protein>
    <submittedName>
        <fullName evidence="6">Alkaline-phosphatase-like, core domain containing protein</fullName>
    </submittedName>
</protein>
<name>A0A9K3PS95_9STRA</name>
<organism evidence="6 7">
    <name type="scientific">Nitzschia inconspicua</name>
    <dbReference type="NCBI Taxonomy" id="303405"/>
    <lineage>
        <taxon>Eukaryota</taxon>
        <taxon>Sar</taxon>
        <taxon>Stramenopiles</taxon>
        <taxon>Ochrophyta</taxon>
        <taxon>Bacillariophyta</taxon>
        <taxon>Bacillariophyceae</taxon>
        <taxon>Bacillariophycidae</taxon>
        <taxon>Bacillariales</taxon>
        <taxon>Bacillariaceae</taxon>
        <taxon>Nitzschia</taxon>
    </lineage>
</organism>
<accession>A0A9K3PS95</accession>
<evidence type="ECO:0000313" key="7">
    <source>
        <dbReference type="Proteomes" id="UP000693970"/>
    </source>
</evidence>
<feature type="signal peptide" evidence="4">
    <location>
        <begin position="1"/>
        <end position="31"/>
    </location>
</feature>
<feature type="domain" description="Sulfatase N-terminal" evidence="5">
    <location>
        <begin position="52"/>
        <end position="435"/>
    </location>
</feature>
<keyword evidence="4" id="KW-0732">Signal</keyword>
<keyword evidence="3" id="KW-0106">Calcium</keyword>
<dbReference type="PANTHER" id="PTHR42693:SF11">
    <property type="entry name" value="ARYLSULFATASE A"/>
    <property type="match status" value="1"/>
</dbReference>
<dbReference type="GO" id="GO:0046872">
    <property type="term" value="F:metal ion binding"/>
    <property type="evidence" value="ECO:0007669"/>
    <property type="project" value="UniProtKB-KW"/>
</dbReference>
<dbReference type="InterPro" id="IPR050738">
    <property type="entry name" value="Sulfatase"/>
</dbReference>
<dbReference type="Pfam" id="PF14707">
    <property type="entry name" value="Sulfatase_C"/>
    <property type="match status" value="1"/>
</dbReference>
<feature type="chain" id="PRO_5039890844" evidence="4">
    <location>
        <begin position="32"/>
        <end position="649"/>
    </location>
</feature>